<dbReference type="Proteomes" id="UP000282876">
    <property type="component" value="Unassembled WGS sequence"/>
</dbReference>
<organism evidence="1 2">
    <name type="scientific">Tubulinosema ratisbonensis</name>
    <dbReference type="NCBI Taxonomy" id="291195"/>
    <lineage>
        <taxon>Eukaryota</taxon>
        <taxon>Fungi</taxon>
        <taxon>Fungi incertae sedis</taxon>
        <taxon>Microsporidia</taxon>
        <taxon>Tubulinosematoidea</taxon>
        <taxon>Tubulinosematidae</taxon>
        <taxon>Tubulinosema</taxon>
    </lineage>
</organism>
<evidence type="ECO:0000313" key="2">
    <source>
        <dbReference type="Proteomes" id="UP000282876"/>
    </source>
</evidence>
<keyword evidence="2" id="KW-1185">Reference proteome</keyword>
<dbReference type="EMBL" id="RCSS01000091">
    <property type="protein sequence ID" value="RVD93061.1"/>
    <property type="molecule type" value="Genomic_DNA"/>
</dbReference>
<accession>A0A437AP93</accession>
<dbReference type="VEuPathDB" id="MicrosporidiaDB:TUBRATIS_004140"/>
<name>A0A437AP93_9MICR</name>
<evidence type="ECO:0000313" key="1">
    <source>
        <dbReference type="EMBL" id="RVD93061.1"/>
    </source>
</evidence>
<protein>
    <submittedName>
        <fullName evidence="1">Uncharacterized protein</fullName>
    </submittedName>
</protein>
<dbReference type="AlphaFoldDB" id="A0A437AP93"/>
<comment type="caution">
    <text evidence="1">The sequence shown here is derived from an EMBL/GenBank/DDBJ whole genome shotgun (WGS) entry which is preliminary data.</text>
</comment>
<gene>
    <name evidence="1" type="ORF">TUBRATIS_004140</name>
</gene>
<sequence length="190" mass="21676">MAEEINSQELNRLYIVNKHLKELKDNSTDKDFGKIRLKHYHESLLLSYFYKAYKESKGSFHGFEPIKTSSIFHANENLTGIVLSFELDDLLSNLSNITCEQNVSLEELHDSFIFTPSLFVFLPDKELFTNANKLNNLFSGNLCMKGVSGKNFVILIEPFTAFKIGLGFLIEGLINDKNIHSLLVGFVFNK</sequence>
<dbReference type="OrthoDB" id="10447033at2759"/>
<proteinExistence type="predicted"/>
<reference evidence="1 2" key="1">
    <citation type="submission" date="2018-10" db="EMBL/GenBank/DDBJ databases">
        <title>Draft genome sequence of the microsporidian Tubulinosema ratisbonensis.</title>
        <authorList>
            <person name="Polonais V."/>
            <person name="Peyretaillade E."/>
            <person name="Niehus S."/>
            <person name="Wawrzyniak I."/>
            <person name="Franchet A."/>
            <person name="Gaspin C."/>
            <person name="Reichstadt M."/>
            <person name="Belser C."/>
            <person name="Labadie K."/>
            <person name="Delbac F."/>
            <person name="Ferrandon D."/>
        </authorList>
    </citation>
    <scope>NUCLEOTIDE SEQUENCE [LARGE SCALE GENOMIC DNA]</scope>
    <source>
        <strain evidence="1 2">Franzen</strain>
    </source>
</reference>